<dbReference type="PRINTS" id="PR00098">
    <property type="entry name" value="CPSASE"/>
</dbReference>
<reference evidence="12 13" key="1">
    <citation type="submission" date="2016-01" db="EMBL/GenBank/DDBJ databases">
        <title>Amycolatopsis coloradensis genome sequencing and assembly.</title>
        <authorList>
            <person name="Mayilraj S."/>
        </authorList>
    </citation>
    <scope>NUCLEOTIDE SEQUENCE [LARGE SCALE GENOMIC DNA]</scope>
    <source>
        <strain evidence="12 13">DSM 44225</strain>
    </source>
</reference>
<dbReference type="GO" id="GO:0006221">
    <property type="term" value="P:pyrimidine nucleotide biosynthetic process"/>
    <property type="evidence" value="ECO:0007669"/>
    <property type="project" value="UniProtKB-KW"/>
</dbReference>
<evidence type="ECO:0000256" key="7">
    <source>
        <dbReference type="ARBA" id="ARBA00022975"/>
    </source>
</evidence>
<dbReference type="PANTHER" id="PTHR11405:SF53">
    <property type="entry name" value="CARBAMOYL-PHOSPHATE SYNTHASE [AMMONIA], MITOCHONDRIAL"/>
    <property type="match status" value="1"/>
</dbReference>
<evidence type="ECO:0000256" key="6">
    <source>
        <dbReference type="ARBA" id="ARBA00022840"/>
    </source>
</evidence>
<evidence type="ECO:0000256" key="8">
    <source>
        <dbReference type="ARBA" id="ARBA00047359"/>
    </source>
</evidence>
<dbReference type="GO" id="GO:0004088">
    <property type="term" value="F:carbamoyl-phosphate synthase (glutamine-hydrolyzing) activity"/>
    <property type="evidence" value="ECO:0007669"/>
    <property type="project" value="TreeGrafter"/>
</dbReference>
<comment type="catalytic activity">
    <reaction evidence="8">
        <text>hydrogencarbonate + NH4(+) + 2 ATP = carbamoyl phosphate + 2 ADP + phosphate + 2 H(+)</text>
        <dbReference type="Rhea" id="RHEA:18029"/>
        <dbReference type="ChEBI" id="CHEBI:15378"/>
        <dbReference type="ChEBI" id="CHEBI:17544"/>
        <dbReference type="ChEBI" id="CHEBI:28938"/>
        <dbReference type="ChEBI" id="CHEBI:30616"/>
        <dbReference type="ChEBI" id="CHEBI:43474"/>
        <dbReference type="ChEBI" id="CHEBI:58228"/>
        <dbReference type="ChEBI" id="CHEBI:456216"/>
        <dbReference type="EC" id="6.3.4.16"/>
    </reaction>
</comment>
<dbReference type="InterPro" id="IPR058047">
    <property type="entry name" value="CPSase_preATP-grasp"/>
</dbReference>
<dbReference type="InterPro" id="IPR011607">
    <property type="entry name" value="MGS-like_dom"/>
</dbReference>
<evidence type="ECO:0000259" key="11">
    <source>
        <dbReference type="PROSITE" id="PS51855"/>
    </source>
</evidence>
<dbReference type="SUPFAM" id="SSF56059">
    <property type="entry name" value="Glutathione synthetase ATP-binding domain-like"/>
    <property type="match status" value="2"/>
</dbReference>
<dbReference type="InterPro" id="IPR036914">
    <property type="entry name" value="MGS-like_dom_sf"/>
</dbReference>
<feature type="domain" description="ATP-grasp" evidence="10">
    <location>
        <begin position="299"/>
        <end position="361"/>
    </location>
</feature>
<name>A0A1R0KUT5_9PSEU</name>
<dbReference type="SUPFAM" id="SSF52335">
    <property type="entry name" value="Methylglyoxal synthase-like"/>
    <property type="match status" value="1"/>
</dbReference>
<dbReference type="InterPro" id="IPR011761">
    <property type="entry name" value="ATP-grasp"/>
</dbReference>
<dbReference type="RefSeq" id="WP_076160474.1">
    <property type="nucleotide sequence ID" value="NZ_JBEZVB010000020.1"/>
</dbReference>
<keyword evidence="5 9" id="KW-0547">Nucleotide-binding</keyword>
<evidence type="ECO:0000256" key="9">
    <source>
        <dbReference type="PROSITE-ProRule" id="PRU00409"/>
    </source>
</evidence>
<keyword evidence="2" id="KW-0028">Amino-acid biosynthesis</keyword>
<dbReference type="GO" id="GO:0006541">
    <property type="term" value="P:glutamine metabolic process"/>
    <property type="evidence" value="ECO:0007669"/>
    <property type="project" value="TreeGrafter"/>
</dbReference>
<dbReference type="Pfam" id="PF02142">
    <property type="entry name" value="MGS"/>
    <property type="match status" value="1"/>
</dbReference>
<keyword evidence="6 9" id="KW-0067">ATP-binding</keyword>
<organism evidence="12 13">
    <name type="scientific">Amycolatopsis coloradensis</name>
    <dbReference type="NCBI Taxonomy" id="76021"/>
    <lineage>
        <taxon>Bacteria</taxon>
        <taxon>Bacillati</taxon>
        <taxon>Actinomycetota</taxon>
        <taxon>Actinomycetes</taxon>
        <taxon>Pseudonocardiales</taxon>
        <taxon>Pseudonocardiaceae</taxon>
        <taxon>Amycolatopsis</taxon>
    </lineage>
</organism>
<keyword evidence="3" id="KW-0436">Ligase</keyword>
<dbReference type="Proteomes" id="UP000187486">
    <property type="component" value="Unassembled WGS sequence"/>
</dbReference>
<dbReference type="GO" id="GO:0046872">
    <property type="term" value="F:metal ion binding"/>
    <property type="evidence" value="ECO:0007669"/>
    <property type="project" value="UniProtKB-KW"/>
</dbReference>
<proteinExistence type="inferred from homology"/>
<dbReference type="Gene3D" id="3.30.470.20">
    <property type="entry name" value="ATP-grasp fold, B domain"/>
    <property type="match status" value="2"/>
</dbReference>
<dbReference type="STRING" id="76021.BS329_13905"/>
<dbReference type="PROSITE" id="PS51855">
    <property type="entry name" value="MGS"/>
    <property type="match status" value="1"/>
</dbReference>
<evidence type="ECO:0000313" key="13">
    <source>
        <dbReference type="Proteomes" id="UP000187486"/>
    </source>
</evidence>
<evidence type="ECO:0000256" key="1">
    <source>
        <dbReference type="ARBA" id="ARBA00009799"/>
    </source>
</evidence>
<evidence type="ECO:0000259" key="10">
    <source>
        <dbReference type="PROSITE" id="PS50975"/>
    </source>
</evidence>
<dbReference type="InterPro" id="IPR005479">
    <property type="entry name" value="CPAse_ATP-bd"/>
</dbReference>
<protein>
    <recommendedName>
        <fullName evidence="14">Carbamoyl-phosphate synthase (glutamine-hydrolyzing)</fullName>
    </recommendedName>
</protein>
<dbReference type="Gene3D" id="3.40.50.20">
    <property type="match status" value="1"/>
</dbReference>
<evidence type="ECO:0000256" key="2">
    <source>
        <dbReference type="ARBA" id="ARBA00022571"/>
    </source>
</evidence>
<keyword evidence="4" id="KW-0479">Metal-binding</keyword>
<dbReference type="OrthoDB" id="9804197at2"/>
<dbReference type="Gene3D" id="3.40.50.1380">
    <property type="entry name" value="Methylglyoxal synthase-like domain"/>
    <property type="match status" value="1"/>
</dbReference>
<keyword evidence="7" id="KW-0665">Pyrimidine biosynthesis</keyword>
<dbReference type="EMBL" id="MQUQ01000006">
    <property type="protein sequence ID" value="OLZ52413.1"/>
    <property type="molecule type" value="Genomic_DNA"/>
</dbReference>
<evidence type="ECO:0000256" key="3">
    <source>
        <dbReference type="ARBA" id="ARBA00022598"/>
    </source>
</evidence>
<comment type="caution">
    <text evidence="12">The sequence shown here is derived from an EMBL/GenBank/DDBJ whole genome shotgun (WGS) entry which is preliminary data.</text>
</comment>
<evidence type="ECO:0008006" key="14">
    <source>
        <dbReference type="Google" id="ProtNLM"/>
    </source>
</evidence>
<comment type="similarity">
    <text evidence="1">Belongs to the CarB family.</text>
</comment>
<feature type="domain" description="MGS-like" evidence="11">
    <location>
        <begin position="416"/>
        <end position="547"/>
    </location>
</feature>
<dbReference type="AlphaFoldDB" id="A0A1R0KUT5"/>
<evidence type="ECO:0000256" key="4">
    <source>
        <dbReference type="ARBA" id="ARBA00022723"/>
    </source>
</evidence>
<accession>A0A1R0KUT5</accession>
<dbReference type="GO" id="GO:0005737">
    <property type="term" value="C:cytoplasm"/>
    <property type="evidence" value="ECO:0007669"/>
    <property type="project" value="TreeGrafter"/>
</dbReference>
<dbReference type="PROSITE" id="PS50975">
    <property type="entry name" value="ATP_GRASP"/>
    <property type="match status" value="1"/>
</dbReference>
<evidence type="ECO:0000313" key="12">
    <source>
        <dbReference type="EMBL" id="OLZ52413.1"/>
    </source>
</evidence>
<dbReference type="FunFam" id="3.40.50.20:FF:000001">
    <property type="entry name" value="Carbamoyl-phosphate synthase large chain"/>
    <property type="match status" value="1"/>
</dbReference>
<dbReference type="SUPFAM" id="SSF52440">
    <property type="entry name" value="PreATP-grasp domain"/>
    <property type="match status" value="1"/>
</dbReference>
<evidence type="ECO:0000256" key="5">
    <source>
        <dbReference type="ARBA" id="ARBA00022741"/>
    </source>
</evidence>
<dbReference type="PANTHER" id="PTHR11405">
    <property type="entry name" value="CARBAMOYLTRANSFERASE FAMILY MEMBER"/>
    <property type="match status" value="1"/>
</dbReference>
<dbReference type="InterPro" id="IPR005483">
    <property type="entry name" value="CPSase_dom"/>
</dbReference>
<dbReference type="InterPro" id="IPR016185">
    <property type="entry name" value="PreATP-grasp_dom_sf"/>
</dbReference>
<gene>
    <name evidence="12" type="ORF">BS329_13905</name>
</gene>
<keyword evidence="2" id="KW-0055">Arginine biosynthesis</keyword>
<dbReference type="GO" id="GO:0004087">
    <property type="term" value="F:carbamoyl-phosphate synthase (ammonia) activity"/>
    <property type="evidence" value="ECO:0007669"/>
    <property type="project" value="UniProtKB-EC"/>
</dbReference>
<dbReference type="SMART" id="SM00851">
    <property type="entry name" value="MGS"/>
    <property type="match status" value="1"/>
</dbReference>
<keyword evidence="13" id="KW-1185">Reference proteome</keyword>
<sequence length="549" mass="57316">MPRRPERRSVLVIGSGPIALRDTAAACRVLKAAGLRVTMVDSDLTTMTTDPEFADSTYLEPIDPGTVEQVIARERPDALLPTVGGQAALDTTIALYESGVLTRYGIELIGTGIDAILAGENPEEFARIVGRAGAEMVPEASVPGWPKFEFELVQDHEDKVAVACSTGESGSLTDRGYRRMCDLAVAVTRAAGVGPGGCTVRFAADPSGGRVVVTGFDARAPGSSALAVQLAVGHTLDDLGFVTAARRPSATGDVLEIDVDALYDGHELYLGGIMERFEAPGDPACVLPPITLGRADLARIRESTRVLAESTGLRGPLNVRYALTPGALSVLEANPREDRTVPFVSRATGVPLAKAAARVLLGARIADLRAEGLLPPTGDGGMLPPDAAVAVKQGEVMAIDSDFGTAYAKALAAASGPLPTKGRVFAAFAARDNRAMIFPVKALADNGFEILAAEGTGAILQYLGVPVTIAREHSIVDLVMAGEIVLVVDTLPGTPRDEIRAAAATRGIPYLTSIQGLTAAVQGIEAVNRGHSSVVSLQEHIDTLWPIRS</sequence>
<dbReference type="GO" id="GO:0005524">
    <property type="term" value="F:ATP binding"/>
    <property type="evidence" value="ECO:0007669"/>
    <property type="project" value="UniProtKB-UniRule"/>
</dbReference>
<dbReference type="Pfam" id="PF25596">
    <property type="entry name" value="CPSase_L_D1"/>
    <property type="match status" value="1"/>
</dbReference>
<dbReference type="Pfam" id="PF02786">
    <property type="entry name" value="CPSase_L_D2"/>
    <property type="match status" value="1"/>
</dbReference>